<dbReference type="Gene3D" id="3.80.10.10">
    <property type="entry name" value="Ribonuclease Inhibitor"/>
    <property type="match status" value="1"/>
</dbReference>
<sequence>MASEDEISPKLISSTVQLTLHDAQPSQAELLPPELWELIFRPLSAAELLPIRRTCRRWLDIVTNSPALLAKFSIRIEGSLVLNRTVDLSNVLPAAKVYIGGIRITQLDSWWPGLAKRLVALTLDNCELTLPTLSAMLAQTSNLRKLKLNSIRSFERCELEQVNFQLDKLEKLAVGWVDYEGILEFCIKLCGPRLKTFHVHGVLMEEQMELRIIQFMEAAQDSLEYIALCPTGRLLEKISTLKRLKLKRIQFGKCDFSTDQLVEFCRTNPTIEYVQILELSLSSETLNAIGSHLPTLRRLWVTCKQERTIVPTFLRHMKGLKFLFLYGTYYTDQTLDFTGYEAPFLEELVLKVAACDDSAVSVNVTKECCDRGIKLGYDIYA</sequence>
<dbReference type="SMART" id="SM00256">
    <property type="entry name" value="FBOX"/>
    <property type="match status" value="1"/>
</dbReference>
<dbReference type="Pfam" id="PF12937">
    <property type="entry name" value="F-box-like"/>
    <property type="match status" value="1"/>
</dbReference>
<dbReference type="SUPFAM" id="SSF52047">
    <property type="entry name" value="RNI-like"/>
    <property type="match status" value="1"/>
</dbReference>
<dbReference type="InterPro" id="IPR036047">
    <property type="entry name" value="F-box-like_dom_sf"/>
</dbReference>
<feature type="domain" description="F-box" evidence="1">
    <location>
        <begin position="25"/>
        <end position="72"/>
    </location>
</feature>
<name>A0ABD1DPI5_CULPP</name>
<dbReference type="PANTHER" id="PTHR38926:SF72">
    <property type="entry name" value="IM:7136021-RELATED"/>
    <property type="match status" value="1"/>
</dbReference>
<dbReference type="CDD" id="cd09917">
    <property type="entry name" value="F-box_SF"/>
    <property type="match status" value="1"/>
</dbReference>
<comment type="caution">
    <text evidence="2">The sequence shown here is derived from an EMBL/GenBank/DDBJ whole genome shotgun (WGS) entry which is preliminary data.</text>
</comment>
<keyword evidence="3" id="KW-1185">Reference proteome</keyword>
<evidence type="ECO:0000259" key="1">
    <source>
        <dbReference type="PROSITE" id="PS50181"/>
    </source>
</evidence>
<dbReference type="InterPro" id="IPR001810">
    <property type="entry name" value="F-box_dom"/>
</dbReference>
<reference evidence="2 3" key="1">
    <citation type="submission" date="2024-05" db="EMBL/GenBank/DDBJ databases">
        <title>Culex pipiens pipiens assembly and annotation.</title>
        <authorList>
            <person name="Alout H."/>
            <person name="Durand T."/>
        </authorList>
    </citation>
    <scope>NUCLEOTIDE SEQUENCE [LARGE SCALE GENOMIC DNA]</scope>
    <source>
        <strain evidence="2">HA-2024</strain>
        <tissue evidence="2">Whole body</tissue>
    </source>
</reference>
<accession>A0ABD1DPI5</accession>
<dbReference type="EMBL" id="JBEHCU010004343">
    <property type="protein sequence ID" value="KAL1401665.1"/>
    <property type="molecule type" value="Genomic_DNA"/>
</dbReference>
<dbReference type="PROSITE" id="PS50181">
    <property type="entry name" value="FBOX"/>
    <property type="match status" value="1"/>
</dbReference>
<evidence type="ECO:0000313" key="2">
    <source>
        <dbReference type="EMBL" id="KAL1401665.1"/>
    </source>
</evidence>
<organism evidence="2 3">
    <name type="scientific">Culex pipiens pipiens</name>
    <name type="common">Northern house mosquito</name>
    <dbReference type="NCBI Taxonomy" id="38569"/>
    <lineage>
        <taxon>Eukaryota</taxon>
        <taxon>Metazoa</taxon>
        <taxon>Ecdysozoa</taxon>
        <taxon>Arthropoda</taxon>
        <taxon>Hexapoda</taxon>
        <taxon>Insecta</taxon>
        <taxon>Pterygota</taxon>
        <taxon>Neoptera</taxon>
        <taxon>Endopterygota</taxon>
        <taxon>Diptera</taxon>
        <taxon>Nematocera</taxon>
        <taxon>Culicoidea</taxon>
        <taxon>Culicidae</taxon>
        <taxon>Culicinae</taxon>
        <taxon>Culicini</taxon>
        <taxon>Culex</taxon>
        <taxon>Culex</taxon>
    </lineage>
</organism>
<gene>
    <name evidence="2" type="ORF">pipiens_001935</name>
</gene>
<evidence type="ECO:0000313" key="3">
    <source>
        <dbReference type="Proteomes" id="UP001562425"/>
    </source>
</evidence>
<dbReference type="PANTHER" id="PTHR38926">
    <property type="entry name" value="F-BOX DOMAIN CONTAINING PROTEIN, EXPRESSED"/>
    <property type="match status" value="1"/>
</dbReference>
<dbReference type="Gene3D" id="1.20.1280.50">
    <property type="match status" value="1"/>
</dbReference>
<dbReference type="Proteomes" id="UP001562425">
    <property type="component" value="Unassembled WGS sequence"/>
</dbReference>
<protein>
    <recommendedName>
        <fullName evidence="1">F-box domain-containing protein</fullName>
    </recommendedName>
</protein>
<proteinExistence type="predicted"/>
<dbReference type="InterPro" id="IPR032675">
    <property type="entry name" value="LRR_dom_sf"/>
</dbReference>
<dbReference type="SUPFAM" id="SSF81383">
    <property type="entry name" value="F-box domain"/>
    <property type="match status" value="1"/>
</dbReference>
<dbReference type="AlphaFoldDB" id="A0ABD1DPI5"/>